<comment type="caution">
    <text evidence="14">The sequence shown here is derived from an EMBL/GenBank/DDBJ whole genome shotgun (WGS) entry which is preliminary data.</text>
</comment>
<evidence type="ECO:0000256" key="9">
    <source>
        <dbReference type="ARBA" id="ARBA00040965"/>
    </source>
</evidence>
<evidence type="ECO:0000256" key="4">
    <source>
        <dbReference type="ARBA" id="ARBA00012702"/>
    </source>
</evidence>
<evidence type="ECO:0000256" key="13">
    <source>
        <dbReference type="ARBA" id="ARBA00043219"/>
    </source>
</evidence>
<reference evidence="14 15" key="1">
    <citation type="submission" date="2022-12" db="EMBL/GenBank/DDBJ databases">
        <title>Chromosome-level genome of Tegillarca granosa.</title>
        <authorList>
            <person name="Kim J."/>
        </authorList>
    </citation>
    <scope>NUCLEOTIDE SEQUENCE [LARGE SCALE GENOMIC DNA]</scope>
    <source>
        <strain evidence="14">Teg-2019</strain>
        <tissue evidence="14">Adductor muscle</tissue>
    </source>
</reference>
<dbReference type="Gene3D" id="1.25.40.120">
    <property type="entry name" value="Protein prenylyltransferase"/>
    <property type="match status" value="1"/>
</dbReference>
<evidence type="ECO:0000256" key="8">
    <source>
        <dbReference type="ARBA" id="ARBA00022842"/>
    </source>
</evidence>
<dbReference type="PROSITE" id="PS51147">
    <property type="entry name" value="PFTA"/>
    <property type="match status" value="5"/>
</dbReference>
<evidence type="ECO:0000256" key="2">
    <source>
        <dbReference type="ARBA" id="ARBA00006734"/>
    </source>
</evidence>
<evidence type="ECO:0000313" key="15">
    <source>
        <dbReference type="Proteomes" id="UP001217089"/>
    </source>
</evidence>
<keyword evidence="6" id="KW-0808">Transferase</keyword>
<dbReference type="Pfam" id="PF01239">
    <property type="entry name" value="PPTA"/>
    <property type="match status" value="5"/>
</dbReference>
<dbReference type="Proteomes" id="UP001217089">
    <property type="component" value="Unassembled WGS sequence"/>
</dbReference>
<keyword evidence="5" id="KW-0637">Prenyltransferase</keyword>
<dbReference type="InterPro" id="IPR002088">
    <property type="entry name" value="Prenyl_trans_a"/>
</dbReference>
<organism evidence="14 15">
    <name type="scientific">Tegillarca granosa</name>
    <name type="common">Malaysian cockle</name>
    <name type="synonym">Anadara granosa</name>
    <dbReference type="NCBI Taxonomy" id="220873"/>
    <lineage>
        <taxon>Eukaryota</taxon>
        <taxon>Metazoa</taxon>
        <taxon>Spiralia</taxon>
        <taxon>Lophotrochozoa</taxon>
        <taxon>Mollusca</taxon>
        <taxon>Bivalvia</taxon>
        <taxon>Autobranchia</taxon>
        <taxon>Pteriomorphia</taxon>
        <taxon>Arcoida</taxon>
        <taxon>Arcoidea</taxon>
        <taxon>Arcidae</taxon>
        <taxon>Tegillarca</taxon>
    </lineage>
</organism>
<dbReference type="EC" id="2.5.1.58" evidence="4"/>
<evidence type="ECO:0000256" key="5">
    <source>
        <dbReference type="ARBA" id="ARBA00022602"/>
    </source>
</evidence>
<protein>
    <recommendedName>
        <fullName evidence="9">Protein farnesyltransferase/geranylgeranyltransferase type-1 subunit alpha</fullName>
        <ecNumber evidence="4">2.5.1.58</ecNumber>
        <ecNumber evidence="3">2.5.1.59</ecNumber>
    </recommendedName>
    <alternativeName>
        <fullName evidence="12">CAAX farnesyltransferase subunit alpha</fullName>
    </alternativeName>
    <alternativeName>
        <fullName evidence="11">FTase-alpha</fullName>
    </alternativeName>
    <alternativeName>
        <fullName evidence="10">Ras proteins prenyltransferase subunit alpha</fullName>
    </alternativeName>
    <alternativeName>
        <fullName evidence="13">Type I protein geranyl-geranyltransferase subunit alpha</fullName>
    </alternativeName>
</protein>
<keyword evidence="7" id="KW-0677">Repeat</keyword>
<evidence type="ECO:0000256" key="11">
    <source>
        <dbReference type="ARBA" id="ARBA00042436"/>
    </source>
</evidence>
<dbReference type="SUPFAM" id="SSF48439">
    <property type="entry name" value="Protein prenylyltransferase"/>
    <property type="match status" value="1"/>
</dbReference>
<dbReference type="EMBL" id="JARBDR010000246">
    <property type="protein sequence ID" value="KAJ8317400.1"/>
    <property type="molecule type" value="Genomic_DNA"/>
</dbReference>
<evidence type="ECO:0000256" key="7">
    <source>
        <dbReference type="ARBA" id="ARBA00022737"/>
    </source>
</evidence>
<evidence type="ECO:0000256" key="1">
    <source>
        <dbReference type="ARBA" id="ARBA00001946"/>
    </source>
</evidence>
<accession>A0ABQ9FNV4</accession>
<evidence type="ECO:0000256" key="12">
    <source>
        <dbReference type="ARBA" id="ARBA00043086"/>
    </source>
</evidence>
<evidence type="ECO:0000256" key="10">
    <source>
        <dbReference type="ARBA" id="ARBA00041392"/>
    </source>
</evidence>
<name>A0ABQ9FNV4_TEGGR</name>
<gene>
    <name evidence="14" type="ORF">KUTeg_005304</name>
</gene>
<keyword evidence="15" id="KW-1185">Reference proteome</keyword>
<sequence>MSEDSSDDGCISGAWIPYSKREEWKDIAPVPQDDGANPVVQIAYSDKFRDVYDYFRAVISKHEISDRAFHLTKDAAELNPANYTVWHYRRILIKELNKDLKTELNYISDVIDEHPKNYQVWHHRRVIVEWLTDPSEELKYTAKVLSGDAKNYHAWQHRQWVIREYNLWEQELEYVNKLITADLRNNSAWNQRYFVINNTTGFTEDVVGREVRYTQEFIKIAPNNESAWNYLKGVLMDYELSKYPGLMEFCQQLFEDRYRSPYLIACMIDAYEEMLEQNCQEKDDVLQKATKLCSLLAEECDTIRREYWNYVSNVLRTKFGSGTDSIQIEAGGES</sequence>
<dbReference type="EC" id="2.5.1.59" evidence="3"/>
<dbReference type="PANTHER" id="PTHR11129:SF1">
    <property type="entry name" value="PROTEIN FARNESYLTRANSFERASE_GERANYLGERANYLTRANSFERASE TYPE-1 SUBUNIT ALPHA"/>
    <property type="match status" value="1"/>
</dbReference>
<proteinExistence type="inferred from homology"/>
<evidence type="ECO:0000256" key="3">
    <source>
        <dbReference type="ARBA" id="ARBA00012700"/>
    </source>
</evidence>
<evidence type="ECO:0000313" key="14">
    <source>
        <dbReference type="EMBL" id="KAJ8317400.1"/>
    </source>
</evidence>
<dbReference type="PANTHER" id="PTHR11129">
    <property type="entry name" value="PROTEIN FARNESYLTRANSFERASE ALPHA SUBUNIT/RAB GERANYLGERANYL TRANSFERASE ALPHA SUBUNIT"/>
    <property type="match status" value="1"/>
</dbReference>
<keyword evidence="8" id="KW-0460">Magnesium</keyword>
<comment type="similarity">
    <text evidence="2">Belongs to the protein prenyltransferase subunit alpha family.</text>
</comment>
<comment type="cofactor">
    <cofactor evidence="1">
        <name>Mg(2+)</name>
        <dbReference type="ChEBI" id="CHEBI:18420"/>
    </cofactor>
</comment>
<evidence type="ECO:0000256" key="6">
    <source>
        <dbReference type="ARBA" id="ARBA00022679"/>
    </source>
</evidence>